<dbReference type="OrthoDB" id="412018at2759"/>
<name>R0I8N0_EXST2</name>
<evidence type="ECO:0000313" key="4">
    <source>
        <dbReference type="Proteomes" id="UP000016935"/>
    </source>
</evidence>
<dbReference type="GeneID" id="19404035"/>
<evidence type="ECO:0000313" key="3">
    <source>
        <dbReference type="EMBL" id="EOA81756.1"/>
    </source>
</evidence>
<protein>
    <recommendedName>
        <fullName evidence="2">CN hydrolase domain-containing protein</fullName>
    </recommendedName>
</protein>
<dbReference type="EMBL" id="KB908866">
    <property type="protein sequence ID" value="EOA81756.1"/>
    <property type="molecule type" value="Genomic_DNA"/>
</dbReference>
<evidence type="ECO:0000256" key="1">
    <source>
        <dbReference type="ARBA" id="ARBA00038414"/>
    </source>
</evidence>
<dbReference type="InterPro" id="IPR003010">
    <property type="entry name" value="C-N_Hydrolase"/>
</dbReference>
<comment type="similarity">
    <text evidence="1">Belongs to the HyuE racemase family.</text>
</comment>
<feature type="domain" description="CN hydrolase" evidence="2">
    <location>
        <begin position="5"/>
        <end position="297"/>
    </location>
</feature>
<dbReference type="InterPro" id="IPR036526">
    <property type="entry name" value="C-N_Hydrolase_sf"/>
</dbReference>
<keyword evidence="4" id="KW-1185">Reference proteome</keyword>
<dbReference type="Pfam" id="PF00795">
    <property type="entry name" value="CN_hydrolase"/>
    <property type="match status" value="1"/>
</dbReference>
<dbReference type="PROSITE" id="PS50263">
    <property type="entry name" value="CN_HYDROLASE"/>
    <property type="match status" value="1"/>
</dbReference>
<dbReference type="eggNOG" id="KOG0806">
    <property type="taxonomic scope" value="Eukaryota"/>
</dbReference>
<reference evidence="3 4" key="1">
    <citation type="journal article" date="2012" name="PLoS Pathog.">
        <title>Diverse lifestyles and strategies of plant pathogenesis encoded in the genomes of eighteen Dothideomycetes fungi.</title>
        <authorList>
            <person name="Ohm R.A."/>
            <person name="Feau N."/>
            <person name="Henrissat B."/>
            <person name="Schoch C.L."/>
            <person name="Horwitz B.A."/>
            <person name="Barry K.W."/>
            <person name="Condon B.J."/>
            <person name="Copeland A.C."/>
            <person name="Dhillon B."/>
            <person name="Glaser F."/>
            <person name="Hesse C.N."/>
            <person name="Kosti I."/>
            <person name="LaButti K."/>
            <person name="Lindquist E.A."/>
            <person name="Lucas S."/>
            <person name="Salamov A.A."/>
            <person name="Bradshaw R.E."/>
            <person name="Ciuffetti L."/>
            <person name="Hamelin R.C."/>
            <person name="Kema G.H.J."/>
            <person name="Lawrence C."/>
            <person name="Scott J.A."/>
            <person name="Spatafora J.W."/>
            <person name="Turgeon B.G."/>
            <person name="de Wit P.J.G.M."/>
            <person name="Zhong S."/>
            <person name="Goodwin S.B."/>
            <person name="Grigoriev I.V."/>
        </authorList>
    </citation>
    <scope>NUCLEOTIDE SEQUENCE [LARGE SCALE GENOMIC DNA]</scope>
    <source>
        <strain evidence="4">28A</strain>
    </source>
</reference>
<organism evidence="3 4">
    <name type="scientific">Exserohilum turcicum (strain 28A)</name>
    <name type="common">Northern leaf blight fungus</name>
    <name type="synonym">Setosphaeria turcica</name>
    <dbReference type="NCBI Taxonomy" id="671987"/>
    <lineage>
        <taxon>Eukaryota</taxon>
        <taxon>Fungi</taxon>
        <taxon>Dikarya</taxon>
        <taxon>Ascomycota</taxon>
        <taxon>Pezizomycotina</taxon>
        <taxon>Dothideomycetes</taxon>
        <taxon>Pleosporomycetidae</taxon>
        <taxon>Pleosporales</taxon>
        <taxon>Pleosporineae</taxon>
        <taxon>Pleosporaceae</taxon>
        <taxon>Exserohilum</taxon>
    </lineage>
</organism>
<reference evidence="3 4" key="2">
    <citation type="journal article" date="2013" name="PLoS Genet.">
        <title>Comparative genome structure, secondary metabolite, and effector coding capacity across Cochliobolus pathogens.</title>
        <authorList>
            <person name="Condon B.J."/>
            <person name="Leng Y."/>
            <person name="Wu D."/>
            <person name="Bushley K.E."/>
            <person name="Ohm R.A."/>
            <person name="Otillar R."/>
            <person name="Martin J."/>
            <person name="Schackwitz W."/>
            <person name="Grimwood J."/>
            <person name="MohdZainudin N."/>
            <person name="Xue C."/>
            <person name="Wang R."/>
            <person name="Manning V.A."/>
            <person name="Dhillon B."/>
            <person name="Tu Z.J."/>
            <person name="Steffenson B.J."/>
            <person name="Salamov A."/>
            <person name="Sun H."/>
            <person name="Lowry S."/>
            <person name="LaButti K."/>
            <person name="Han J."/>
            <person name="Copeland A."/>
            <person name="Lindquist E."/>
            <person name="Barry K."/>
            <person name="Schmutz J."/>
            <person name="Baker S.E."/>
            <person name="Ciuffetti L.M."/>
            <person name="Grigoriev I.V."/>
            <person name="Zhong S."/>
            <person name="Turgeon B.G."/>
        </authorList>
    </citation>
    <scope>NUCLEOTIDE SEQUENCE [LARGE SCALE GENOMIC DNA]</scope>
    <source>
        <strain evidence="4">28A</strain>
    </source>
</reference>
<dbReference type="Pfam" id="PF01177">
    <property type="entry name" value="Asp_Glu_race"/>
    <property type="match status" value="1"/>
</dbReference>
<dbReference type="STRING" id="671987.R0I8N0"/>
<dbReference type="GO" id="GO:0047661">
    <property type="term" value="F:amino-acid racemase activity"/>
    <property type="evidence" value="ECO:0007669"/>
    <property type="project" value="InterPro"/>
</dbReference>
<dbReference type="Proteomes" id="UP000016935">
    <property type="component" value="Unassembled WGS sequence"/>
</dbReference>
<dbReference type="Gene3D" id="3.40.50.12500">
    <property type="match status" value="1"/>
</dbReference>
<accession>R0I8N0</accession>
<evidence type="ECO:0000259" key="2">
    <source>
        <dbReference type="PROSITE" id="PS50263"/>
    </source>
</evidence>
<dbReference type="Gene3D" id="3.60.110.10">
    <property type="entry name" value="Carbon-nitrogen hydrolase"/>
    <property type="match status" value="1"/>
</dbReference>
<dbReference type="RefSeq" id="XP_008030708.1">
    <property type="nucleotide sequence ID" value="XM_008032517.1"/>
</dbReference>
<dbReference type="HOGENOM" id="CLU_446181_0_0_1"/>
<dbReference type="AlphaFoldDB" id="R0I8N0"/>
<dbReference type="PANTHER" id="PTHR28047:SF6">
    <property type="entry name" value="CN HYDROLASE DOMAIN-CONTAINING PROTEIN"/>
    <property type="match status" value="1"/>
</dbReference>
<sequence>MPRTLRIAAAQVGAVHRGDARQDTLARLVVLLEQAASQRAQVVLFPECAFTTFFPRHLFTDRQELDAFFEHGDICTAKNTRAIFDKAKELNVDICIGFAEATEQSDHYNSCVYFHAKSGSILSKYRKVHLPGDVEPFADPDAVNQLEKRYFKPGNLGFQAFRVPDLTEGPSAQGEPIFGMLICNDRRWAEAWRSLGLQGVEVVLTGFNTPGFAPHMWGTSVESNPQEARAEAIFHHKLVMQAHSYTNSCFSVSAARCGLDDGKYDLIGGSTIVGPDGKIIVESKTEDDEVIIADCDLDRCLPGKRRTFDFARHRRVEHYGSHHHNLPLATPANGMECVSGPPSSRQLRILLCNPNATPSMTHACLKMLKLTLPPDVTVYGFTAPKPAPSAIEGNFDNIMSAAAAARAILPMADDYGAFLVACYSDHALVKMLREELTQPVVGIMEASLYAARTLGSRFGIIATSQRSGYTLAEAVRSYGLDDFCAGVRSCNLGVLELESKPEKEVLDIMCRVGMKLVADGADVLALGCAGMTNMKAAVEKAVGGDVQVVDGVLAGVHHLVALCRLGMRTAERGMYASSSAARGRRGQDWY</sequence>
<gene>
    <name evidence="3" type="ORF">SETTUDRAFT_35577</name>
</gene>
<dbReference type="PANTHER" id="PTHR28047">
    <property type="entry name" value="PROTEIN DCG1"/>
    <property type="match status" value="1"/>
</dbReference>
<dbReference type="InterPro" id="IPR053714">
    <property type="entry name" value="Iso_Racemase_Enz_sf"/>
</dbReference>
<proteinExistence type="inferred from homology"/>
<dbReference type="SUPFAM" id="SSF56317">
    <property type="entry name" value="Carbon-nitrogen hydrolase"/>
    <property type="match status" value="1"/>
</dbReference>
<dbReference type="InterPro" id="IPR015942">
    <property type="entry name" value="Asp/Glu/hydantoin_racemase"/>
</dbReference>
<dbReference type="InterPro" id="IPR052186">
    <property type="entry name" value="Hydantoin_racemase-like"/>
</dbReference>